<accession>A0A3M0K3K7</accession>
<dbReference type="EMBL" id="QRBI01000137">
    <property type="protein sequence ID" value="RMC01607.1"/>
    <property type="molecule type" value="Genomic_DNA"/>
</dbReference>
<feature type="region of interest" description="Disordered" evidence="1">
    <location>
        <begin position="1"/>
        <end position="75"/>
    </location>
</feature>
<feature type="compositionally biased region" description="Polar residues" evidence="1">
    <location>
        <begin position="90"/>
        <end position="113"/>
    </location>
</feature>
<name>A0A3M0K3K7_HIRRU</name>
<proteinExistence type="predicted"/>
<feature type="compositionally biased region" description="Polar residues" evidence="1">
    <location>
        <begin position="48"/>
        <end position="62"/>
    </location>
</feature>
<keyword evidence="3" id="KW-1185">Reference proteome</keyword>
<feature type="region of interest" description="Disordered" evidence="1">
    <location>
        <begin position="90"/>
        <end position="156"/>
    </location>
</feature>
<reference evidence="2 3" key="1">
    <citation type="submission" date="2018-07" db="EMBL/GenBank/DDBJ databases">
        <title>A high quality draft genome assembly of the barn swallow (H. rustica rustica).</title>
        <authorList>
            <person name="Formenti G."/>
            <person name="Chiara M."/>
            <person name="Poveda L."/>
            <person name="Francoijs K.-J."/>
            <person name="Bonisoli-Alquati A."/>
            <person name="Canova L."/>
            <person name="Gianfranceschi L."/>
            <person name="Horner D.S."/>
            <person name="Saino N."/>
        </authorList>
    </citation>
    <scope>NUCLEOTIDE SEQUENCE [LARGE SCALE GENOMIC DNA]</scope>
    <source>
        <strain evidence="2">Chelidonia</strain>
        <tissue evidence="2">Blood</tissue>
    </source>
</reference>
<evidence type="ECO:0000313" key="3">
    <source>
        <dbReference type="Proteomes" id="UP000269221"/>
    </source>
</evidence>
<comment type="caution">
    <text evidence="2">The sequence shown here is derived from an EMBL/GenBank/DDBJ whole genome shotgun (WGS) entry which is preliminary data.</text>
</comment>
<evidence type="ECO:0000256" key="1">
    <source>
        <dbReference type="SAM" id="MobiDB-lite"/>
    </source>
</evidence>
<organism evidence="2 3">
    <name type="scientific">Hirundo rustica rustica</name>
    <dbReference type="NCBI Taxonomy" id="333673"/>
    <lineage>
        <taxon>Eukaryota</taxon>
        <taxon>Metazoa</taxon>
        <taxon>Chordata</taxon>
        <taxon>Craniata</taxon>
        <taxon>Vertebrata</taxon>
        <taxon>Euteleostomi</taxon>
        <taxon>Archelosauria</taxon>
        <taxon>Archosauria</taxon>
        <taxon>Dinosauria</taxon>
        <taxon>Saurischia</taxon>
        <taxon>Theropoda</taxon>
        <taxon>Coelurosauria</taxon>
        <taxon>Aves</taxon>
        <taxon>Neognathae</taxon>
        <taxon>Neoaves</taxon>
        <taxon>Telluraves</taxon>
        <taxon>Australaves</taxon>
        <taxon>Passeriformes</taxon>
        <taxon>Sylvioidea</taxon>
        <taxon>Hirundinidae</taxon>
        <taxon>Hirundo</taxon>
    </lineage>
</organism>
<dbReference type="Proteomes" id="UP000269221">
    <property type="component" value="Unassembled WGS sequence"/>
</dbReference>
<sequence>MRGSVTGTGTADVPPTPCPPPAGQGTVPGVGLGHARTWLAPGPGLTWPASQSLADHQPTAQLARQADRQLDRQPDWCSTGQAANLVNVVNGPTRQSTGQLGWPGNQPSGQPATPSYPPIQLGPTSTVTAREPVGHQPPAIQSSFKATRHSSLPAHS</sequence>
<feature type="compositionally biased region" description="Basic and acidic residues" evidence="1">
    <location>
        <begin position="65"/>
        <end position="74"/>
    </location>
</feature>
<dbReference type="AlphaFoldDB" id="A0A3M0K3K7"/>
<protein>
    <submittedName>
        <fullName evidence="2">Uncharacterized protein</fullName>
    </submittedName>
</protein>
<evidence type="ECO:0000313" key="2">
    <source>
        <dbReference type="EMBL" id="RMC01607.1"/>
    </source>
</evidence>
<gene>
    <name evidence="2" type="ORF">DUI87_22048</name>
</gene>